<dbReference type="PANTHER" id="PTHR10414">
    <property type="entry name" value="ETHANOLAMINEPHOSPHOTRANSFERASE"/>
    <property type="match status" value="1"/>
</dbReference>
<feature type="transmembrane region" description="Helical" evidence="5">
    <location>
        <begin position="127"/>
        <end position="149"/>
    </location>
</feature>
<dbReference type="RefSeq" id="WP_184710107.1">
    <property type="nucleotide sequence ID" value="NZ_JACHBG010000023.1"/>
</dbReference>
<reference evidence="6 7" key="1">
    <citation type="submission" date="2020-08" db="EMBL/GenBank/DDBJ databases">
        <title>Genomic Encyclopedia of Type Strains, Phase IV (KMG-V): Genome sequencing to study the core and pangenomes of soil and plant-associated prokaryotes.</title>
        <authorList>
            <person name="Whitman W."/>
        </authorList>
    </citation>
    <scope>NUCLEOTIDE SEQUENCE [LARGE SCALE GENOMIC DNA]</scope>
    <source>
        <strain evidence="6 7">SEMIA 4060</strain>
    </source>
</reference>
<evidence type="ECO:0000313" key="6">
    <source>
        <dbReference type="EMBL" id="MBB6488486.1"/>
    </source>
</evidence>
<dbReference type="InterPro" id="IPR048254">
    <property type="entry name" value="CDP_ALCOHOL_P_TRANSF_CS"/>
</dbReference>
<accession>A0A7X0IWH8</accession>
<evidence type="ECO:0000256" key="3">
    <source>
        <dbReference type="ARBA" id="ARBA00023136"/>
    </source>
</evidence>
<feature type="transmembrane region" description="Helical" evidence="5">
    <location>
        <begin position="42"/>
        <end position="59"/>
    </location>
</feature>
<dbReference type="InterPro" id="IPR014472">
    <property type="entry name" value="CHOPT"/>
</dbReference>
<evidence type="ECO:0000256" key="5">
    <source>
        <dbReference type="SAM" id="Phobius"/>
    </source>
</evidence>
<comment type="similarity">
    <text evidence="4">Belongs to the CDP-alcohol phosphatidyltransferase class-I family.</text>
</comment>
<dbReference type="EMBL" id="JACHBG010000023">
    <property type="protein sequence ID" value="MBB6488486.1"/>
    <property type="molecule type" value="Genomic_DNA"/>
</dbReference>
<dbReference type="PANTHER" id="PTHR10414:SF37">
    <property type="entry name" value="BB IN A BOXCAR, ISOFORM C"/>
    <property type="match status" value="1"/>
</dbReference>
<dbReference type="Gene3D" id="1.20.120.1760">
    <property type="match status" value="1"/>
</dbReference>
<dbReference type="GO" id="GO:0008654">
    <property type="term" value="P:phospholipid biosynthetic process"/>
    <property type="evidence" value="ECO:0007669"/>
    <property type="project" value="InterPro"/>
</dbReference>
<comment type="subcellular location">
    <subcellularLocation>
        <location evidence="1">Membrane</location>
    </subcellularLocation>
</comment>
<keyword evidence="5" id="KW-0812">Transmembrane</keyword>
<evidence type="ECO:0000256" key="1">
    <source>
        <dbReference type="ARBA" id="ARBA00004370"/>
    </source>
</evidence>
<feature type="transmembrane region" description="Helical" evidence="5">
    <location>
        <begin position="161"/>
        <end position="185"/>
    </location>
</feature>
<feature type="transmembrane region" description="Helical" evidence="5">
    <location>
        <begin position="104"/>
        <end position="121"/>
    </location>
</feature>
<dbReference type="Pfam" id="PF01066">
    <property type="entry name" value="CDP-OH_P_transf"/>
    <property type="match status" value="1"/>
</dbReference>
<gene>
    <name evidence="6" type="ORF">GGD46_005802</name>
</gene>
<evidence type="ECO:0000256" key="2">
    <source>
        <dbReference type="ARBA" id="ARBA00022679"/>
    </source>
</evidence>
<evidence type="ECO:0000313" key="7">
    <source>
        <dbReference type="Proteomes" id="UP000565576"/>
    </source>
</evidence>
<evidence type="ECO:0000256" key="4">
    <source>
        <dbReference type="RuleBase" id="RU003750"/>
    </source>
</evidence>
<feature type="transmembrane region" description="Helical" evidence="5">
    <location>
        <begin position="197"/>
        <end position="216"/>
    </location>
</feature>
<dbReference type="InterPro" id="IPR000462">
    <property type="entry name" value="CDP-OH_P_trans"/>
</dbReference>
<dbReference type="GO" id="GO:0016780">
    <property type="term" value="F:phosphotransferase activity, for other substituted phosphate groups"/>
    <property type="evidence" value="ECO:0007669"/>
    <property type="project" value="InterPro"/>
</dbReference>
<sequence>MIRQEPSVAKPSATNHDITDRLIYPLLSKFVAHIPRSVHPNILTLAAICIGFAAAATLALSTQPYSLLICAALLVLWILLDSCDGIHARNTGQSSEFGGFLDHFGDALGFFVLQAAIIYRFDLHEALVFGAMLLRQALACWTYVIRIYAGQLFITRLGWSFEIYAYAALMVAIFCFPGFSLQIGFLPRLDLLGTVLLAYYIAVPFTLLEIGLMVLASKKSFTRTGKHS</sequence>
<feature type="transmembrane region" description="Helical" evidence="5">
    <location>
        <begin position="65"/>
        <end position="83"/>
    </location>
</feature>
<keyword evidence="3 5" id="KW-0472">Membrane</keyword>
<name>A0A7X0IWH8_9HYPH</name>
<dbReference type="Proteomes" id="UP000565576">
    <property type="component" value="Unassembled WGS sequence"/>
</dbReference>
<dbReference type="PROSITE" id="PS00379">
    <property type="entry name" value="CDP_ALCOHOL_P_TRANSF"/>
    <property type="match status" value="1"/>
</dbReference>
<dbReference type="InterPro" id="IPR043130">
    <property type="entry name" value="CDP-OH_PTrfase_TM_dom"/>
</dbReference>
<dbReference type="AlphaFoldDB" id="A0A7X0IWH8"/>
<organism evidence="6 7">
    <name type="scientific">Rhizobium lusitanum</name>
    <dbReference type="NCBI Taxonomy" id="293958"/>
    <lineage>
        <taxon>Bacteria</taxon>
        <taxon>Pseudomonadati</taxon>
        <taxon>Pseudomonadota</taxon>
        <taxon>Alphaproteobacteria</taxon>
        <taxon>Hyphomicrobiales</taxon>
        <taxon>Rhizobiaceae</taxon>
        <taxon>Rhizobium/Agrobacterium group</taxon>
        <taxon>Rhizobium</taxon>
    </lineage>
</organism>
<proteinExistence type="inferred from homology"/>
<dbReference type="GO" id="GO:0016020">
    <property type="term" value="C:membrane"/>
    <property type="evidence" value="ECO:0007669"/>
    <property type="project" value="UniProtKB-SubCell"/>
</dbReference>
<comment type="caution">
    <text evidence="6">The sequence shown here is derived from an EMBL/GenBank/DDBJ whole genome shotgun (WGS) entry which is preliminary data.</text>
</comment>
<keyword evidence="2 4" id="KW-0808">Transferase</keyword>
<keyword evidence="5" id="KW-1133">Transmembrane helix</keyword>
<protein>
    <submittedName>
        <fullName evidence="6">Phosphatidylglycerophosphate synthase</fullName>
    </submittedName>
</protein>